<comment type="caution">
    <text evidence="9">The sequence shown here is derived from an EMBL/GenBank/DDBJ whole genome shotgun (WGS) entry which is preliminary data.</text>
</comment>
<feature type="compositionally biased region" description="Acidic residues" evidence="8">
    <location>
        <begin position="178"/>
        <end position="193"/>
    </location>
</feature>
<comment type="similarity">
    <text evidence="2">Belongs to the ASF1 family.</text>
</comment>
<dbReference type="GO" id="GO:0006335">
    <property type="term" value="P:DNA replication-dependent chromatin assembly"/>
    <property type="evidence" value="ECO:0007669"/>
    <property type="project" value="TreeGrafter"/>
</dbReference>
<comment type="subcellular location">
    <subcellularLocation>
        <location evidence="1">Nucleus</location>
    </subcellularLocation>
</comment>
<dbReference type="EMBL" id="QEAO01000026">
    <property type="protein sequence ID" value="TPX32841.1"/>
    <property type="molecule type" value="Genomic_DNA"/>
</dbReference>
<evidence type="ECO:0000256" key="7">
    <source>
        <dbReference type="ARBA" id="ARBA00032776"/>
    </source>
</evidence>
<dbReference type="PANTHER" id="PTHR12040">
    <property type="entry name" value="ANTI-SILENCING PROTEIN 1"/>
    <property type="match status" value="1"/>
</dbReference>
<evidence type="ECO:0000256" key="2">
    <source>
        <dbReference type="ARBA" id="ARBA00006051"/>
    </source>
</evidence>
<evidence type="ECO:0000256" key="4">
    <source>
        <dbReference type="ARBA" id="ARBA00023163"/>
    </source>
</evidence>
<protein>
    <recommendedName>
        <fullName evidence="7">Anti-silencing function protein 1</fullName>
    </recommendedName>
</protein>
<keyword evidence="5" id="KW-0143">Chaperone</keyword>
<keyword evidence="4" id="KW-0804">Transcription</keyword>
<feature type="region of interest" description="Disordered" evidence="8">
    <location>
        <begin position="178"/>
        <end position="209"/>
    </location>
</feature>
<evidence type="ECO:0000256" key="6">
    <source>
        <dbReference type="ARBA" id="ARBA00023242"/>
    </source>
</evidence>
<dbReference type="GeneID" id="42005366"/>
<evidence type="ECO:0000256" key="8">
    <source>
        <dbReference type="SAM" id="MobiDB-lite"/>
    </source>
</evidence>
<gene>
    <name evidence="9" type="ORF">SmJEL517_g04141</name>
</gene>
<dbReference type="OrthoDB" id="29755at2759"/>
<proteinExistence type="inferred from homology"/>
<evidence type="ECO:0000313" key="10">
    <source>
        <dbReference type="Proteomes" id="UP000319731"/>
    </source>
</evidence>
<dbReference type="AlphaFoldDB" id="A0A507C0A8"/>
<evidence type="ECO:0000256" key="3">
    <source>
        <dbReference type="ARBA" id="ARBA00023015"/>
    </source>
</evidence>
<keyword evidence="3" id="KW-0805">Transcription regulation</keyword>
<dbReference type="InterPro" id="IPR036747">
    <property type="entry name" value="ASF1-like_sf"/>
</dbReference>
<keyword evidence="10" id="KW-1185">Reference proteome</keyword>
<dbReference type="GO" id="GO:0005634">
    <property type="term" value="C:nucleus"/>
    <property type="evidence" value="ECO:0007669"/>
    <property type="project" value="UniProtKB-SubCell"/>
</dbReference>
<keyword evidence="6" id="KW-0539">Nucleus</keyword>
<evidence type="ECO:0000256" key="1">
    <source>
        <dbReference type="ARBA" id="ARBA00004123"/>
    </source>
</evidence>
<organism evidence="9 10">
    <name type="scientific">Synchytrium microbalum</name>
    <dbReference type="NCBI Taxonomy" id="1806994"/>
    <lineage>
        <taxon>Eukaryota</taxon>
        <taxon>Fungi</taxon>
        <taxon>Fungi incertae sedis</taxon>
        <taxon>Chytridiomycota</taxon>
        <taxon>Chytridiomycota incertae sedis</taxon>
        <taxon>Chytridiomycetes</taxon>
        <taxon>Synchytriales</taxon>
        <taxon>Synchytriaceae</taxon>
        <taxon>Synchytrium</taxon>
    </lineage>
</organism>
<dbReference type="InterPro" id="IPR006818">
    <property type="entry name" value="ASF1-like"/>
</dbReference>
<dbReference type="GO" id="GO:0042393">
    <property type="term" value="F:histone binding"/>
    <property type="evidence" value="ECO:0007669"/>
    <property type="project" value="TreeGrafter"/>
</dbReference>
<evidence type="ECO:0000313" key="9">
    <source>
        <dbReference type="EMBL" id="TPX32841.1"/>
    </source>
</evidence>
<dbReference type="Pfam" id="PF04729">
    <property type="entry name" value="ASF1_hist_chap"/>
    <property type="match status" value="1"/>
</dbReference>
<dbReference type="PANTHER" id="PTHR12040:SF0">
    <property type="entry name" value="HISTONE CHAPERONE ASF1"/>
    <property type="match status" value="1"/>
</dbReference>
<dbReference type="Gene3D" id="2.60.40.1490">
    <property type="entry name" value="Histone chaperone ASF1-like"/>
    <property type="match status" value="1"/>
</dbReference>
<dbReference type="RefSeq" id="XP_031023978.1">
    <property type="nucleotide sequence ID" value="XM_031170069.1"/>
</dbReference>
<reference evidence="9 10" key="1">
    <citation type="journal article" date="2019" name="Sci. Rep.">
        <title>Comparative genomics of chytrid fungi reveal insights into the obligate biotrophic and pathogenic lifestyle of Synchytrium endobioticum.</title>
        <authorList>
            <person name="van de Vossenberg B.T.L.H."/>
            <person name="Warris S."/>
            <person name="Nguyen H.D.T."/>
            <person name="van Gent-Pelzer M.P.E."/>
            <person name="Joly D.L."/>
            <person name="van de Geest H.C."/>
            <person name="Bonants P.J.M."/>
            <person name="Smith D.S."/>
            <person name="Levesque C.A."/>
            <person name="van der Lee T.A.J."/>
        </authorList>
    </citation>
    <scope>NUCLEOTIDE SEQUENCE [LARGE SCALE GENOMIC DNA]</scope>
    <source>
        <strain evidence="9 10">JEL517</strain>
    </source>
</reference>
<dbReference type="GO" id="GO:0000785">
    <property type="term" value="C:chromatin"/>
    <property type="evidence" value="ECO:0007669"/>
    <property type="project" value="TreeGrafter"/>
</dbReference>
<evidence type="ECO:0000256" key="5">
    <source>
        <dbReference type="ARBA" id="ARBA00023186"/>
    </source>
</evidence>
<dbReference type="STRING" id="1806994.A0A507C0A8"/>
<sequence>MALVAIKNVSVLSNPATFFDPFRFEITFEVLEELKDDLEFKLVYVGSADDESYDQMLETLSVGPVPVGSSKFVFEADAPNPERLPQEDIVGVTVILLSCCYMEREFVRIGYYVNHDYTDEVLKETPPTPVQLELLQRSILDTKPRVTKFSIPWDAQTAAAAPVDATEEATEGFDEVLKEEEEKDEEMVDDSAVDVDGAGNDTELDETTV</sequence>
<accession>A0A507C0A8</accession>
<name>A0A507C0A8_9FUNG</name>
<dbReference type="SUPFAM" id="SSF101546">
    <property type="entry name" value="ASF1-like"/>
    <property type="match status" value="1"/>
</dbReference>
<dbReference type="Proteomes" id="UP000319731">
    <property type="component" value="Unassembled WGS sequence"/>
</dbReference>